<evidence type="ECO:0000259" key="7">
    <source>
        <dbReference type="PROSITE" id="PS51755"/>
    </source>
</evidence>
<feature type="DNA-binding region" description="OmpR/PhoB-type" evidence="6">
    <location>
        <begin position="8"/>
        <end position="111"/>
    </location>
</feature>
<dbReference type="SMART" id="SM01043">
    <property type="entry name" value="BTAD"/>
    <property type="match status" value="1"/>
</dbReference>
<dbReference type="InterPro" id="IPR027417">
    <property type="entry name" value="P-loop_NTPase"/>
</dbReference>
<dbReference type="SUPFAM" id="SSF48452">
    <property type="entry name" value="TPR-like"/>
    <property type="match status" value="1"/>
</dbReference>
<accession>A0ABY9VWJ4</accession>
<sequence>MTRPPVPAGSPPAGGVHVSLLGPLTARTGDGRELPLGPRKQRLVLATLLARPNTPVPVDVLTDAVWPDDPPRTARKNLQVYVSAARTLLGPAGEDGRDRVVHGCGGYLLRIGEGELDALRFGALARAGRAAAERGDRPGAARLLRAALDLWAGPPLNDLRDSAVVAEEADRLEARCLTVYEDWAETETELGRAAVAVDGLRDLVDRHPLRERLRAAWMNSLHQCGRQAEALAVYDDYRQLMARELGLEPSPAMAALYRAVLGRGREVRRPPAPEAVRAVALPADTGAFTGRRDELRGLLGALDGGEERVVVLSGPAGSGKSALAVRAAHLLADRFPDGRVQVRIRREDGTGRGVAEVLAELGRLCGVPGTASASAAGPFDDVRADGPAAPAVLAEAWQEWLARHRALILLDDVPDEASVRGLLPRSGSCRVLVTARRPLAGLAPVHRIALADLADGEALELLGKLIGAGRLRADPAAALRIVRACGGLPLAVGVSGMRLAVLRHLPLAEYAARLEDPSAALDELVAGDLSVRRWIASGWRDLADGDRWALGRLAGPGEDRGFTLDRAAAALGCGERAALRAVESLIDAGAVSSPAGEVTAHAALYEVPRLLGLFARERATGAGPGASAAAALIPG</sequence>
<keyword evidence="4 6" id="KW-0238">DNA-binding</keyword>
<dbReference type="Gene3D" id="1.25.40.10">
    <property type="entry name" value="Tetratricopeptide repeat domain"/>
    <property type="match status" value="1"/>
</dbReference>
<evidence type="ECO:0000256" key="4">
    <source>
        <dbReference type="ARBA" id="ARBA00023125"/>
    </source>
</evidence>
<dbReference type="CDD" id="cd15831">
    <property type="entry name" value="BTAD"/>
    <property type="match status" value="1"/>
</dbReference>
<dbReference type="Pfam" id="PF13191">
    <property type="entry name" value="AAA_16"/>
    <property type="match status" value="1"/>
</dbReference>
<dbReference type="InterPro" id="IPR051677">
    <property type="entry name" value="AfsR-DnrI-RedD_regulator"/>
</dbReference>
<dbReference type="Gene3D" id="1.10.10.10">
    <property type="entry name" value="Winged helix-like DNA-binding domain superfamily/Winged helix DNA-binding domain"/>
    <property type="match status" value="1"/>
</dbReference>
<dbReference type="InterPro" id="IPR005158">
    <property type="entry name" value="BTAD"/>
</dbReference>
<gene>
    <name evidence="8" type="ORF">RI138_09895</name>
</gene>
<keyword evidence="2" id="KW-0902">Two-component regulatory system</keyword>
<organism evidence="8 9">
    <name type="scientific">Streptomyces durocortorensis</name>
    <dbReference type="NCBI Taxonomy" id="2811104"/>
    <lineage>
        <taxon>Bacteria</taxon>
        <taxon>Bacillati</taxon>
        <taxon>Actinomycetota</taxon>
        <taxon>Actinomycetes</taxon>
        <taxon>Kitasatosporales</taxon>
        <taxon>Streptomycetaceae</taxon>
        <taxon>Streptomyces</taxon>
    </lineage>
</organism>
<proteinExistence type="inferred from homology"/>
<feature type="domain" description="OmpR/PhoB-type" evidence="7">
    <location>
        <begin position="8"/>
        <end position="111"/>
    </location>
</feature>
<dbReference type="CDD" id="cd02019">
    <property type="entry name" value="NK"/>
    <property type="match status" value="1"/>
</dbReference>
<comment type="similarity">
    <text evidence="1">Belongs to the AfsR/DnrI/RedD regulatory family.</text>
</comment>
<evidence type="ECO:0000313" key="9">
    <source>
        <dbReference type="Proteomes" id="UP001303236"/>
    </source>
</evidence>
<evidence type="ECO:0000256" key="1">
    <source>
        <dbReference type="ARBA" id="ARBA00005820"/>
    </source>
</evidence>
<dbReference type="SUPFAM" id="SSF52540">
    <property type="entry name" value="P-loop containing nucleoside triphosphate hydrolases"/>
    <property type="match status" value="1"/>
</dbReference>
<dbReference type="Pfam" id="PF03704">
    <property type="entry name" value="BTAD"/>
    <property type="match status" value="1"/>
</dbReference>
<dbReference type="SMART" id="SM00862">
    <property type="entry name" value="Trans_reg_C"/>
    <property type="match status" value="1"/>
</dbReference>
<evidence type="ECO:0000256" key="6">
    <source>
        <dbReference type="PROSITE-ProRule" id="PRU01091"/>
    </source>
</evidence>
<dbReference type="PANTHER" id="PTHR35807:SF1">
    <property type="entry name" value="TRANSCRIPTIONAL REGULATOR REDD"/>
    <property type="match status" value="1"/>
</dbReference>
<evidence type="ECO:0000313" key="8">
    <source>
        <dbReference type="EMBL" id="WNF27126.1"/>
    </source>
</evidence>
<dbReference type="PRINTS" id="PR00364">
    <property type="entry name" value="DISEASERSIST"/>
</dbReference>
<keyword evidence="9" id="KW-1185">Reference proteome</keyword>
<dbReference type="InterPro" id="IPR036388">
    <property type="entry name" value="WH-like_DNA-bd_sf"/>
</dbReference>
<dbReference type="PROSITE" id="PS51755">
    <property type="entry name" value="OMPR_PHOB"/>
    <property type="match status" value="1"/>
</dbReference>
<dbReference type="SUPFAM" id="SSF46894">
    <property type="entry name" value="C-terminal effector domain of the bipartite response regulators"/>
    <property type="match status" value="1"/>
</dbReference>
<name>A0ABY9VWJ4_9ACTN</name>
<evidence type="ECO:0000256" key="5">
    <source>
        <dbReference type="ARBA" id="ARBA00023163"/>
    </source>
</evidence>
<dbReference type="InterPro" id="IPR001867">
    <property type="entry name" value="OmpR/PhoB-type_DNA-bd"/>
</dbReference>
<keyword evidence="5" id="KW-0804">Transcription</keyword>
<protein>
    <submittedName>
        <fullName evidence="8">BTAD domain-containing putative transcriptional regulator</fullName>
    </submittedName>
</protein>
<evidence type="ECO:0000256" key="3">
    <source>
        <dbReference type="ARBA" id="ARBA00023015"/>
    </source>
</evidence>
<dbReference type="InterPro" id="IPR041664">
    <property type="entry name" value="AAA_16"/>
</dbReference>
<dbReference type="EMBL" id="CP134500">
    <property type="protein sequence ID" value="WNF27126.1"/>
    <property type="molecule type" value="Genomic_DNA"/>
</dbReference>
<dbReference type="InterPro" id="IPR011990">
    <property type="entry name" value="TPR-like_helical_dom_sf"/>
</dbReference>
<keyword evidence="3" id="KW-0805">Transcription regulation</keyword>
<evidence type="ECO:0000256" key="2">
    <source>
        <dbReference type="ARBA" id="ARBA00023012"/>
    </source>
</evidence>
<dbReference type="PANTHER" id="PTHR35807">
    <property type="entry name" value="TRANSCRIPTIONAL REGULATOR REDD-RELATED"/>
    <property type="match status" value="1"/>
</dbReference>
<dbReference type="Proteomes" id="UP001303236">
    <property type="component" value="Chromosome"/>
</dbReference>
<dbReference type="InterPro" id="IPR016032">
    <property type="entry name" value="Sig_transdc_resp-reg_C-effctor"/>
</dbReference>
<reference evidence="8 9" key="1">
    <citation type="submission" date="2023-09" db="EMBL/GenBank/DDBJ databases">
        <title>Genome completion map analysis of the actinomycetes C11-1.</title>
        <authorList>
            <person name="Qin P."/>
            <person name="Guan P."/>
        </authorList>
    </citation>
    <scope>NUCLEOTIDE SEQUENCE [LARGE SCALE GENOMIC DNA]</scope>
    <source>
        <strain evidence="8 9">C11-1</strain>
    </source>
</reference>